<evidence type="ECO:0000313" key="2">
    <source>
        <dbReference type="EMBL" id="KAK3886112.1"/>
    </source>
</evidence>
<name>A0AAE1KY54_PETCI</name>
<organism evidence="1 3">
    <name type="scientific">Petrolisthes cinctipes</name>
    <name type="common">Flat porcelain crab</name>
    <dbReference type="NCBI Taxonomy" id="88211"/>
    <lineage>
        <taxon>Eukaryota</taxon>
        <taxon>Metazoa</taxon>
        <taxon>Ecdysozoa</taxon>
        <taxon>Arthropoda</taxon>
        <taxon>Crustacea</taxon>
        <taxon>Multicrustacea</taxon>
        <taxon>Malacostraca</taxon>
        <taxon>Eumalacostraca</taxon>
        <taxon>Eucarida</taxon>
        <taxon>Decapoda</taxon>
        <taxon>Pleocyemata</taxon>
        <taxon>Anomura</taxon>
        <taxon>Galatheoidea</taxon>
        <taxon>Porcellanidae</taxon>
        <taxon>Petrolisthes</taxon>
    </lineage>
</organism>
<dbReference type="Proteomes" id="UP001286313">
    <property type="component" value="Unassembled WGS sequence"/>
</dbReference>
<accession>A0AAE1KY54</accession>
<dbReference type="EMBL" id="JAWQEG010000726">
    <property type="protein sequence ID" value="KAK3886105.1"/>
    <property type="molecule type" value="Genomic_DNA"/>
</dbReference>
<dbReference type="EMBL" id="JAWQEG010000726">
    <property type="protein sequence ID" value="KAK3886112.1"/>
    <property type="molecule type" value="Genomic_DNA"/>
</dbReference>
<protein>
    <submittedName>
        <fullName evidence="1">Uncharacterized protein</fullName>
    </submittedName>
</protein>
<evidence type="ECO:0000313" key="1">
    <source>
        <dbReference type="EMBL" id="KAK3886105.1"/>
    </source>
</evidence>
<reference evidence="1" key="1">
    <citation type="submission" date="2023-10" db="EMBL/GenBank/DDBJ databases">
        <title>Genome assemblies of two species of porcelain crab, Petrolisthes cinctipes and Petrolisthes manimaculis (Anomura: Porcellanidae).</title>
        <authorList>
            <person name="Angst P."/>
        </authorList>
    </citation>
    <scope>NUCLEOTIDE SEQUENCE</scope>
    <source>
        <strain evidence="1">PB745_01</strain>
        <tissue evidence="1">Gill</tissue>
    </source>
</reference>
<keyword evidence="3" id="KW-1185">Reference proteome</keyword>
<comment type="caution">
    <text evidence="1">The sequence shown here is derived from an EMBL/GenBank/DDBJ whole genome shotgun (WGS) entry which is preliminary data.</text>
</comment>
<proteinExistence type="predicted"/>
<gene>
    <name evidence="1" type="ORF">Pcinc_009682</name>
    <name evidence="2" type="ORF">Pcinc_009689</name>
</gene>
<evidence type="ECO:0000313" key="3">
    <source>
        <dbReference type="Proteomes" id="UP001286313"/>
    </source>
</evidence>
<sequence length="111" mass="12854">MNNELRGVKVDPKAYYRYANSKMKARESVGPLEDKNGNIVCDDKRMREILNKYFSIVYTKEDLENIAEPRVLFNGENLLEEMNITNDKVLKKLQELNPEKSHGNDTVHPAI</sequence>
<dbReference type="AlphaFoldDB" id="A0AAE1KY54"/>